<dbReference type="EMBL" id="JACXVP010000002">
    <property type="protein sequence ID" value="KAG5619900.1"/>
    <property type="molecule type" value="Genomic_DNA"/>
</dbReference>
<evidence type="ECO:0000313" key="3">
    <source>
        <dbReference type="Proteomes" id="UP000824120"/>
    </source>
</evidence>
<keyword evidence="1" id="KW-0472">Membrane</keyword>
<dbReference type="Proteomes" id="UP000824120">
    <property type="component" value="Chromosome 2"/>
</dbReference>
<reference evidence="2 3" key="1">
    <citation type="submission" date="2020-09" db="EMBL/GenBank/DDBJ databases">
        <title>De no assembly of potato wild relative species, Solanum commersonii.</title>
        <authorList>
            <person name="Cho K."/>
        </authorList>
    </citation>
    <scope>NUCLEOTIDE SEQUENCE [LARGE SCALE GENOMIC DNA]</scope>
    <source>
        <strain evidence="2">LZ3.2</strain>
        <tissue evidence="2">Leaf</tissue>
    </source>
</reference>
<accession>A0A9J6A6Q2</accession>
<keyword evidence="1" id="KW-1133">Transmembrane helix</keyword>
<comment type="caution">
    <text evidence="2">The sequence shown here is derived from an EMBL/GenBank/DDBJ whole genome shotgun (WGS) entry which is preliminary data.</text>
</comment>
<dbReference type="AlphaFoldDB" id="A0A9J6A6Q2"/>
<keyword evidence="3" id="KW-1185">Reference proteome</keyword>
<protein>
    <submittedName>
        <fullName evidence="2">Uncharacterized protein</fullName>
    </submittedName>
</protein>
<organism evidence="2 3">
    <name type="scientific">Solanum commersonii</name>
    <name type="common">Commerson's wild potato</name>
    <name type="synonym">Commerson's nightshade</name>
    <dbReference type="NCBI Taxonomy" id="4109"/>
    <lineage>
        <taxon>Eukaryota</taxon>
        <taxon>Viridiplantae</taxon>
        <taxon>Streptophyta</taxon>
        <taxon>Embryophyta</taxon>
        <taxon>Tracheophyta</taxon>
        <taxon>Spermatophyta</taxon>
        <taxon>Magnoliopsida</taxon>
        <taxon>eudicotyledons</taxon>
        <taxon>Gunneridae</taxon>
        <taxon>Pentapetalae</taxon>
        <taxon>asterids</taxon>
        <taxon>lamiids</taxon>
        <taxon>Solanales</taxon>
        <taxon>Solanaceae</taxon>
        <taxon>Solanoideae</taxon>
        <taxon>Solaneae</taxon>
        <taxon>Solanum</taxon>
    </lineage>
</organism>
<proteinExistence type="predicted"/>
<gene>
    <name evidence="2" type="ORF">H5410_005118</name>
</gene>
<name>A0A9J6A6Q2_SOLCO</name>
<evidence type="ECO:0000313" key="2">
    <source>
        <dbReference type="EMBL" id="KAG5619900.1"/>
    </source>
</evidence>
<evidence type="ECO:0000256" key="1">
    <source>
        <dbReference type="SAM" id="Phobius"/>
    </source>
</evidence>
<sequence length="134" mass="15756">MVNNISLKRLFSMFIDLPCSVGAFKKYAAKDHSVKLVGIVDQLSDSCFGMFHHRLALSFNIVMFWIIGRYSFALRNCSTTRRLLLFTIDLIISFRAQQLEQKVRIRPFWRFAEWVRRFSDLLFFVLSAAFVPFC</sequence>
<feature type="transmembrane region" description="Helical" evidence="1">
    <location>
        <begin position="51"/>
        <end position="72"/>
    </location>
</feature>
<keyword evidence="1" id="KW-0812">Transmembrane</keyword>